<dbReference type="Pfam" id="PF00004">
    <property type="entry name" value="AAA"/>
    <property type="match status" value="1"/>
</dbReference>
<dbReference type="InterPro" id="IPR003593">
    <property type="entry name" value="AAA+_ATPase"/>
</dbReference>
<protein>
    <submittedName>
        <fullName evidence="16">AAA+-type ATPase</fullName>
    </submittedName>
</protein>
<evidence type="ECO:0000256" key="14">
    <source>
        <dbReference type="SAM" id="MobiDB-lite"/>
    </source>
</evidence>
<dbReference type="InterPro" id="IPR037219">
    <property type="entry name" value="Peptidase_M41-like"/>
</dbReference>
<evidence type="ECO:0000256" key="10">
    <source>
        <dbReference type="ARBA" id="ARBA00022840"/>
    </source>
</evidence>
<dbReference type="NCBIfam" id="TIGR01241">
    <property type="entry name" value="FtsH_fam"/>
    <property type="match status" value="1"/>
</dbReference>
<dbReference type="Gene3D" id="1.20.58.760">
    <property type="entry name" value="Peptidase M41"/>
    <property type="match status" value="1"/>
</dbReference>
<keyword evidence="8" id="KW-0378">Hydrolase</keyword>
<dbReference type="SUPFAM" id="SSF52540">
    <property type="entry name" value="P-loop containing nucleoside triphosphate hydrolases"/>
    <property type="match status" value="1"/>
</dbReference>
<dbReference type="InterPro" id="IPR003960">
    <property type="entry name" value="ATPase_AAA_CS"/>
</dbReference>
<evidence type="ECO:0000256" key="12">
    <source>
        <dbReference type="ARBA" id="ARBA00023136"/>
    </source>
</evidence>
<dbReference type="PROSITE" id="PS00674">
    <property type="entry name" value="AAA"/>
    <property type="match status" value="1"/>
</dbReference>
<dbReference type="Pfam" id="PF21232">
    <property type="entry name" value="Yme1-like_N"/>
    <property type="match status" value="1"/>
</dbReference>
<dbReference type="Gene3D" id="3.40.50.300">
    <property type="entry name" value="P-loop containing nucleotide triphosphate hydrolases"/>
    <property type="match status" value="1"/>
</dbReference>
<dbReference type="PANTHER" id="PTHR23076:SF97">
    <property type="entry name" value="ATP-DEPENDENT ZINC METALLOPROTEASE YME1L1"/>
    <property type="match status" value="1"/>
</dbReference>
<dbReference type="EMBL" id="JBBPHU010000004">
    <property type="protein sequence ID" value="KAK7518657.1"/>
    <property type="molecule type" value="Genomic_DNA"/>
</dbReference>
<dbReference type="Pfam" id="PF17862">
    <property type="entry name" value="AAA_lid_3"/>
    <property type="match status" value="1"/>
</dbReference>
<comment type="subcellular location">
    <subcellularLocation>
        <location evidence="2">Membrane</location>
    </subcellularLocation>
</comment>
<keyword evidence="13" id="KW-0175">Coiled coil</keyword>
<accession>A0ABR1KS28</accession>
<keyword evidence="5" id="KW-0645">Protease</keyword>
<comment type="similarity">
    <text evidence="3">In the C-terminal section; belongs to the peptidase M41 family.</text>
</comment>
<dbReference type="InterPro" id="IPR027417">
    <property type="entry name" value="P-loop_NTPase"/>
</dbReference>
<evidence type="ECO:0000256" key="2">
    <source>
        <dbReference type="ARBA" id="ARBA00004370"/>
    </source>
</evidence>
<evidence type="ECO:0000256" key="13">
    <source>
        <dbReference type="SAM" id="Coils"/>
    </source>
</evidence>
<evidence type="ECO:0000256" key="7">
    <source>
        <dbReference type="ARBA" id="ARBA00022741"/>
    </source>
</evidence>
<dbReference type="InterPro" id="IPR041569">
    <property type="entry name" value="AAA_lid_3"/>
</dbReference>
<evidence type="ECO:0000256" key="8">
    <source>
        <dbReference type="ARBA" id="ARBA00022801"/>
    </source>
</evidence>
<feature type="coiled-coil region" evidence="13">
    <location>
        <begin position="451"/>
        <end position="478"/>
    </location>
</feature>
<dbReference type="HAMAP" id="MF_01458">
    <property type="entry name" value="FtsH"/>
    <property type="match status" value="1"/>
</dbReference>
<keyword evidence="9" id="KW-0862">Zinc</keyword>
<dbReference type="SMART" id="SM00382">
    <property type="entry name" value="AAA"/>
    <property type="match status" value="1"/>
</dbReference>
<dbReference type="Proteomes" id="UP001363622">
    <property type="component" value="Unassembled WGS sequence"/>
</dbReference>
<evidence type="ECO:0000256" key="5">
    <source>
        <dbReference type="ARBA" id="ARBA00022670"/>
    </source>
</evidence>
<keyword evidence="7" id="KW-0547">Nucleotide-binding</keyword>
<evidence type="ECO:0000256" key="3">
    <source>
        <dbReference type="ARBA" id="ARBA00010044"/>
    </source>
</evidence>
<dbReference type="InterPro" id="IPR000642">
    <property type="entry name" value="Peptidase_M41"/>
</dbReference>
<evidence type="ECO:0000313" key="17">
    <source>
        <dbReference type="Proteomes" id="UP001363622"/>
    </source>
</evidence>
<comment type="similarity">
    <text evidence="4">In the N-terminal section; belongs to the AAA ATPase family.</text>
</comment>
<comment type="cofactor">
    <cofactor evidence="1">
        <name>Zn(2+)</name>
        <dbReference type="ChEBI" id="CHEBI:29105"/>
    </cofactor>
</comment>
<keyword evidence="10" id="KW-0067">ATP-binding</keyword>
<dbReference type="InterPro" id="IPR003959">
    <property type="entry name" value="ATPase_AAA_core"/>
</dbReference>
<evidence type="ECO:0000256" key="6">
    <source>
        <dbReference type="ARBA" id="ARBA00022723"/>
    </source>
</evidence>
<keyword evidence="11" id="KW-0482">Metalloprotease</keyword>
<feature type="region of interest" description="Disordered" evidence="14">
    <location>
        <begin position="34"/>
        <end position="65"/>
    </location>
</feature>
<keyword evidence="17" id="KW-1185">Reference proteome</keyword>
<evidence type="ECO:0000259" key="15">
    <source>
        <dbReference type="SMART" id="SM00382"/>
    </source>
</evidence>
<evidence type="ECO:0000256" key="4">
    <source>
        <dbReference type="ARBA" id="ARBA00010550"/>
    </source>
</evidence>
<evidence type="ECO:0000256" key="11">
    <source>
        <dbReference type="ARBA" id="ARBA00023049"/>
    </source>
</evidence>
<dbReference type="SUPFAM" id="SSF140990">
    <property type="entry name" value="FtsH protease domain-like"/>
    <property type="match status" value="1"/>
</dbReference>
<evidence type="ECO:0000256" key="9">
    <source>
        <dbReference type="ARBA" id="ARBA00022833"/>
    </source>
</evidence>
<feature type="compositionally biased region" description="Polar residues" evidence="14">
    <location>
        <begin position="34"/>
        <end position="44"/>
    </location>
</feature>
<dbReference type="Gene3D" id="1.10.8.60">
    <property type="match status" value="1"/>
</dbReference>
<proteinExistence type="inferred from homology"/>
<gene>
    <name evidence="16" type="ORF">IWZ03DRAFT_327473</name>
</gene>
<evidence type="ECO:0000313" key="16">
    <source>
        <dbReference type="EMBL" id="KAK7518657.1"/>
    </source>
</evidence>
<evidence type="ECO:0000256" key="1">
    <source>
        <dbReference type="ARBA" id="ARBA00001947"/>
    </source>
</evidence>
<feature type="domain" description="AAA+ ATPase" evidence="15">
    <location>
        <begin position="377"/>
        <end position="513"/>
    </location>
</feature>
<feature type="region of interest" description="Disordered" evidence="14">
    <location>
        <begin position="772"/>
        <end position="819"/>
    </location>
</feature>
<reference evidence="16 17" key="1">
    <citation type="submission" date="2024-04" db="EMBL/GenBank/DDBJ databases">
        <title>Phyllosticta paracitricarpa is synonymous to the EU quarantine fungus P. citricarpa based on phylogenomic analyses.</title>
        <authorList>
            <consortium name="Lawrence Berkeley National Laboratory"/>
            <person name="Van Ingen-Buijs V.A."/>
            <person name="Van Westerhoven A.C."/>
            <person name="Haridas S."/>
            <person name="Skiadas P."/>
            <person name="Martin F."/>
            <person name="Groenewald J.Z."/>
            <person name="Crous P.W."/>
            <person name="Seidl M.F."/>
        </authorList>
    </citation>
    <scope>NUCLEOTIDE SEQUENCE [LARGE SCALE GENOMIC DNA]</scope>
    <source>
        <strain evidence="16 17">CBS 123371</strain>
    </source>
</reference>
<dbReference type="PANTHER" id="PTHR23076">
    <property type="entry name" value="METALLOPROTEASE M41 FTSH"/>
    <property type="match status" value="1"/>
</dbReference>
<organism evidence="16 17">
    <name type="scientific">Phyllosticta citriasiana</name>
    <dbReference type="NCBI Taxonomy" id="595635"/>
    <lineage>
        <taxon>Eukaryota</taxon>
        <taxon>Fungi</taxon>
        <taxon>Dikarya</taxon>
        <taxon>Ascomycota</taxon>
        <taxon>Pezizomycotina</taxon>
        <taxon>Dothideomycetes</taxon>
        <taxon>Dothideomycetes incertae sedis</taxon>
        <taxon>Botryosphaeriales</taxon>
        <taxon>Phyllostictaceae</taxon>
        <taxon>Phyllosticta</taxon>
    </lineage>
</organism>
<dbReference type="Pfam" id="PF01434">
    <property type="entry name" value="Peptidase_M41"/>
    <property type="match status" value="1"/>
</dbReference>
<sequence length="819" mass="89113">MAFQTPVSLQGVASVTREIWPSFSAAIRAPWRSLTSQQPSSSHAEATRPTIEAYEPTTTKNVSHPAAPDILASVPKSSLRFRTMPVVPGAAPTVAGIFSQVSSITFRSMSTQPSTSSYNTTRLYSTRTTLGPFRLGAIPQSQKFGFAQCRSFFGNSNSAHTSQNVLAHMEQQANNNPQSASAQNAFYAALLRANLPQFVVARYETGRYATNASCDAMYARALEKLGQTENAGGQQSHMNDMGQSSGLSKEGLQAIGQAVGARVRGSNVATARTGNGSKSSPLHVVVEEKGGRFLKWFKFLAWVVVSVWAIQTAFVLFVDLTGGLARRGAVKDSEAKPQMQKTRFSDVHGCDEAKEELQDVVDFLKNPGKFNNLGGKLPKGVLLVGPPGTGKTLLARAVAGEAGVPFFQMSGAEFDEIYVGVGAKRVRELFGQAKSKAPAIVFIDELDAVGSKRNERDNAAAKQTLNQLLTELDGFEQNSGIILIAATNFPELLDKALVRPGRFDRHVVVDLPDVRGRISIIRHHMRKVQAGTDVDPALLARGTPGFSGAELENMVNQAAVHASKKRQQRVSMLDFEWAKDKILMGAERRSRFIPEDQKLATAYHEGGHALVNLYTKHSEPLYKATIMPRGHALGLTMWLPEMDKYSKSKAQFLAQIDMSMGGKAAEEIFHGPEHVTSGASEDIRQATKIAYAMVTQLGMSSLGNIDLDSQYQRLSTDTKNKIEVEVRKILDEAYERARNILNEKRVELDRLAKGLVEYECLSREEMEKIIKGEKLPEKPKSDEGAPIKLPEMLIPKIPGNGGHEPGPPSAPAPGTSISG</sequence>
<keyword evidence="6" id="KW-0479">Metal-binding</keyword>
<dbReference type="InterPro" id="IPR005936">
    <property type="entry name" value="FtsH"/>
</dbReference>
<feature type="compositionally biased region" description="Basic and acidic residues" evidence="14">
    <location>
        <begin position="772"/>
        <end position="785"/>
    </location>
</feature>
<keyword evidence="12" id="KW-0472">Membrane</keyword>
<dbReference type="CDD" id="cd19501">
    <property type="entry name" value="RecA-like_FtsH"/>
    <property type="match status" value="1"/>
</dbReference>
<name>A0ABR1KS28_9PEZI</name>
<dbReference type="InterPro" id="IPR048438">
    <property type="entry name" value="Yme1-like_N"/>
</dbReference>
<comment type="caution">
    <text evidence="16">The sequence shown here is derived from an EMBL/GenBank/DDBJ whole genome shotgun (WGS) entry which is preliminary data.</text>
</comment>